<proteinExistence type="predicted"/>
<dbReference type="GeneID" id="111602579"/>
<feature type="chain" id="PRO_5026936601" evidence="1">
    <location>
        <begin position="20"/>
        <end position="120"/>
    </location>
</feature>
<evidence type="ECO:0000256" key="1">
    <source>
        <dbReference type="SAM" id="SignalP"/>
    </source>
</evidence>
<dbReference type="KEGG" id="dhe:111602579"/>
<name>A0A6J1MA81_DROHY</name>
<keyword evidence="1" id="KW-0732">Signal</keyword>
<dbReference type="AlphaFoldDB" id="A0A6J1MA81"/>
<keyword evidence="2" id="KW-1185">Reference proteome</keyword>
<evidence type="ECO:0000313" key="2">
    <source>
        <dbReference type="Proteomes" id="UP000504633"/>
    </source>
</evidence>
<reference evidence="3" key="1">
    <citation type="submission" date="2025-08" db="UniProtKB">
        <authorList>
            <consortium name="RefSeq"/>
        </authorList>
    </citation>
    <scope>IDENTIFICATION</scope>
    <source>
        <strain evidence="3">15085-1641.00</strain>
        <tissue evidence="3">Whole body</tissue>
    </source>
</reference>
<dbReference type="RefSeq" id="XP_023175503.1">
    <property type="nucleotide sequence ID" value="XM_023319735.1"/>
</dbReference>
<sequence>MKHLLQLINLLLLLVLGSSDFNTCIPPYYWDSVNENCVKFHVITTDLGNLQSRQTIPQQCEEGFVWVESIMSCGKECTYKECHNPAALHSHTVTEICNKYEYLDLRKRICMPLKLPMEEI</sequence>
<protein>
    <submittedName>
        <fullName evidence="3">Uncharacterized protein LOC111602579</fullName>
    </submittedName>
</protein>
<organism evidence="2 3">
    <name type="scientific">Drosophila hydei</name>
    <name type="common">Fruit fly</name>
    <dbReference type="NCBI Taxonomy" id="7224"/>
    <lineage>
        <taxon>Eukaryota</taxon>
        <taxon>Metazoa</taxon>
        <taxon>Ecdysozoa</taxon>
        <taxon>Arthropoda</taxon>
        <taxon>Hexapoda</taxon>
        <taxon>Insecta</taxon>
        <taxon>Pterygota</taxon>
        <taxon>Neoptera</taxon>
        <taxon>Endopterygota</taxon>
        <taxon>Diptera</taxon>
        <taxon>Brachycera</taxon>
        <taxon>Muscomorpha</taxon>
        <taxon>Ephydroidea</taxon>
        <taxon>Drosophilidae</taxon>
        <taxon>Drosophila</taxon>
    </lineage>
</organism>
<evidence type="ECO:0000313" key="3">
    <source>
        <dbReference type="RefSeq" id="XP_023175503.1"/>
    </source>
</evidence>
<feature type="signal peptide" evidence="1">
    <location>
        <begin position="1"/>
        <end position="19"/>
    </location>
</feature>
<dbReference type="OMA" id="ADGFVWQ"/>
<dbReference type="Proteomes" id="UP000504633">
    <property type="component" value="Unplaced"/>
</dbReference>
<gene>
    <name evidence="3" type="primary">LOC111602579</name>
</gene>
<accession>A0A6J1MA81</accession>